<proteinExistence type="predicted"/>
<dbReference type="InterPro" id="IPR057253">
    <property type="entry name" value="CoiA-like_N"/>
</dbReference>
<evidence type="ECO:0000259" key="2">
    <source>
        <dbReference type="Pfam" id="PF25164"/>
    </source>
</evidence>
<dbReference type="RefSeq" id="WP_109244922.1">
    <property type="nucleotide sequence ID" value="NZ_BFFO01000001.1"/>
</dbReference>
<dbReference type="OrthoDB" id="3784230at2"/>
<evidence type="ECO:0000313" key="3">
    <source>
        <dbReference type="EMBL" id="GBG95923.1"/>
    </source>
</evidence>
<dbReference type="AlphaFoldDB" id="A0A2R5HCV7"/>
<evidence type="ECO:0000313" key="4">
    <source>
        <dbReference type="Proteomes" id="UP000245021"/>
    </source>
</evidence>
<dbReference type="PIRSF" id="PIRSF007487">
    <property type="entry name" value="Competence-induced_CoiA_bac"/>
    <property type="match status" value="1"/>
</dbReference>
<evidence type="ECO:0000259" key="1">
    <source>
        <dbReference type="Pfam" id="PF06054"/>
    </source>
</evidence>
<accession>A0A2R5HCV7</accession>
<name>A0A2R5HCV7_9LACT</name>
<feature type="domain" description="Competence protein CoiA nuclease-like" evidence="1">
    <location>
        <begin position="62"/>
        <end position="177"/>
    </location>
</feature>
<feature type="domain" description="Competence protein CoiA-like N-terminal" evidence="2">
    <location>
        <begin position="22"/>
        <end position="52"/>
    </location>
</feature>
<dbReference type="InterPro" id="IPR010330">
    <property type="entry name" value="CoiA_nuc"/>
</dbReference>
<gene>
    <name evidence="3" type="primary">coiA</name>
    <name evidence="3" type="ORF">NtB2_00025</name>
</gene>
<sequence>MFIAIDKNGRRINILEGLLDGRTSFFCPACKQELILKQGLIKQAHFAHRSLTEHCEGTAEAEGPEHLGLKLALYDWVADSELEVYLPEIQQTADLLIGERIAIEIQCSSLSISRLRERTLHYREAEIPVVWLLGERLWLKDRLSRLQEQFLYFSEQRGFYCWELDLARACLRLKSLIYQDLQGRLYHLTEEFSFGSRDFLEVLRIPYIRQKLQKLPIPEISDQKAYLERALYYRSKAWMELQEAYYLQGKHLLEQDFSRAYLAPPGLNLLALDAGAERREFIQLEQDLTAYYENFSQFFHQEKADFLYPPAYYAIINRKLKREED</sequence>
<organism evidence="3 4">
    <name type="scientific">Lactococcus termiticola</name>
    <dbReference type="NCBI Taxonomy" id="2169526"/>
    <lineage>
        <taxon>Bacteria</taxon>
        <taxon>Bacillati</taxon>
        <taxon>Bacillota</taxon>
        <taxon>Bacilli</taxon>
        <taxon>Lactobacillales</taxon>
        <taxon>Streptococcaceae</taxon>
        <taxon>Lactococcus</taxon>
    </lineage>
</organism>
<dbReference type="Pfam" id="PF06054">
    <property type="entry name" value="CoiA_nuc"/>
    <property type="match status" value="1"/>
</dbReference>
<dbReference type="Pfam" id="PF25164">
    <property type="entry name" value="CoiA_N"/>
    <property type="match status" value="1"/>
</dbReference>
<dbReference type="EMBL" id="BFFO01000001">
    <property type="protein sequence ID" value="GBG95923.1"/>
    <property type="molecule type" value="Genomic_DNA"/>
</dbReference>
<reference evidence="3 4" key="1">
    <citation type="journal article" date="2018" name="Genome Announc.">
        <title>Draft Genome Sequence of Lactococcus sp. Strain NtB2 (JCM 32569), Isolated from the Gut of the Higher Termite Nasutitermes takasagoensis.</title>
        <authorList>
            <person name="Noda S."/>
            <person name="Aihara C."/>
            <person name="Yuki M."/>
            <person name="Ohkuma M."/>
        </authorList>
    </citation>
    <scope>NUCLEOTIDE SEQUENCE [LARGE SCALE GENOMIC DNA]</scope>
    <source>
        <strain evidence="3 4">NtB2</strain>
    </source>
</reference>
<comment type="caution">
    <text evidence="3">The sequence shown here is derived from an EMBL/GenBank/DDBJ whole genome shotgun (WGS) entry which is preliminary data.</text>
</comment>
<protein>
    <submittedName>
        <fullName evidence="3">Competence protein CoiA</fullName>
    </submittedName>
</protein>
<keyword evidence="4" id="KW-1185">Reference proteome</keyword>
<dbReference type="Proteomes" id="UP000245021">
    <property type="component" value="Unassembled WGS sequence"/>
</dbReference>
<dbReference type="InterPro" id="IPR021176">
    <property type="entry name" value="Competence-induced_CoiA"/>
</dbReference>